<dbReference type="AlphaFoldDB" id="A0A822XWF7"/>
<comment type="caution">
    <text evidence="1">The sequence shown here is derived from an EMBL/GenBank/DDBJ whole genome shotgun (WGS) entry which is preliminary data.</text>
</comment>
<evidence type="ECO:0000313" key="2">
    <source>
        <dbReference type="Proteomes" id="UP000607653"/>
    </source>
</evidence>
<name>A0A822XWF7_NELNU</name>
<protein>
    <submittedName>
        <fullName evidence="1">Uncharacterized protein</fullName>
    </submittedName>
</protein>
<gene>
    <name evidence="1" type="ORF">HUJ06_026121</name>
</gene>
<evidence type="ECO:0000313" key="1">
    <source>
        <dbReference type="EMBL" id="DAD24657.1"/>
    </source>
</evidence>
<keyword evidence="2" id="KW-1185">Reference proteome</keyword>
<proteinExistence type="predicted"/>
<dbReference type="Proteomes" id="UP000607653">
    <property type="component" value="Unassembled WGS sequence"/>
</dbReference>
<organism evidence="1 2">
    <name type="scientific">Nelumbo nucifera</name>
    <name type="common">Sacred lotus</name>
    <dbReference type="NCBI Taxonomy" id="4432"/>
    <lineage>
        <taxon>Eukaryota</taxon>
        <taxon>Viridiplantae</taxon>
        <taxon>Streptophyta</taxon>
        <taxon>Embryophyta</taxon>
        <taxon>Tracheophyta</taxon>
        <taxon>Spermatophyta</taxon>
        <taxon>Magnoliopsida</taxon>
        <taxon>Proteales</taxon>
        <taxon>Nelumbonaceae</taxon>
        <taxon>Nelumbo</taxon>
    </lineage>
</organism>
<sequence length="95" mass="10514">MASNKHSSSMIGNYHKVSFKLKLHHTPPKSGHGGKFTWEVPMNDIADTELSPLPLAIGEGDPNYVDEEVEERILKGEELDVDGLVVGEVEATTWR</sequence>
<dbReference type="EMBL" id="DUZY01000001">
    <property type="protein sequence ID" value="DAD24657.1"/>
    <property type="molecule type" value="Genomic_DNA"/>
</dbReference>
<accession>A0A822XWF7</accession>
<reference evidence="1 2" key="1">
    <citation type="journal article" date="2020" name="Mol. Biol. Evol.">
        <title>Distinct Expression and Methylation Patterns for Genes with Different Fates following a Single Whole-Genome Duplication in Flowering Plants.</title>
        <authorList>
            <person name="Shi T."/>
            <person name="Rahmani R.S."/>
            <person name="Gugger P.F."/>
            <person name="Wang M."/>
            <person name="Li H."/>
            <person name="Zhang Y."/>
            <person name="Li Z."/>
            <person name="Wang Q."/>
            <person name="Van de Peer Y."/>
            <person name="Marchal K."/>
            <person name="Chen J."/>
        </authorList>
    </citation>
    <scope>NUCLEOTIDE SEQUENCE [LARGE SCALE GENOMIC DNA]</scope>
    <source>
        <tissue evidence="1">Leaf</tissue>
    </source>
</reference>